<evidence type="ECO:0000259" key="14">
    <source>
        <dbReference type="Pfam" id="PF00562"/>
    </source>
</evidence>
<dbReference type="EMBL" id="LVLJ01001664">
    <property type="protein sequence ID" value="OAE28806.1"/>
    <property type="molecule type" value="Genomic_DNA"/>
</dbReference>
<dbReference type="FunFam" id="2.40.270.10:FF:000006">
    <property type="entry name" value="DNA-directed RNA polymerase subunit beta"/>
    <property type="match status" value="1"/>
</dbReference>
<dbReference type="Pfam" id="PF04563">
    <property type="entry name" value="RNA_pol_Rpb2_1"/>
    <property type="match status" value="1"/>
</dbReference>
<dbReference type="GO" id="GO:0008270">
    <property type="term" value="F:zinc ion binding"/>
    <property type="evidence" value="ECO:0007669"/>
    <property type="project" value="UniProtKB-KW"/>
</dbReference>
<keyword evidence="9 13" id="KW-0804">Transcription</keyword>
<dbReference type="Pfam" id="PF04565">
    <property type="entry name" value="RNA_pol_Rpb2_3"/>
    <property type="match status" value="1"/>
</dbReference>
<dbReference type="FunFam" id="3.90.1100.10:FF:000028">
    <property type="entry name" value="DNA-directed RNA polymerase subunit beta"/>
    <property type="match status" value="1"/>
</dbReference>
<dbReference type="InterPro" id="IPR037033">
    <property type="entry name" value="DNA-dir_RNAP_su2_hyb_sf"/>
</dbReference>
<keyword evidence="3 13" id="KW-0240">DNA-directed RNA polymerase</keyword>
<comment type="function">
    <text evidence="13">DNA-dependent RNA polymerase catalyzes the transcription of DNA into RNA using the four ribonucleoside triphosphates as substrates.</text>
</comment>
<keyword evidence="10" id="KW-0539">Nucleus</keyword>
<evidence type="ECO:0000256" key="10">
    <source>
        <dbReference type="ARBA" id="ARBA00023242"/>
    </source>
</evidence>
<organism evidence="20 21">
    <name type="scientific">Marchantia polymorpha subsp. ruderalis</name>
    <dbReference type="NCBI Taxonomy" id="1480154"/>
    <lineage>
        <taxon>Eukaryota</taxon>
        <taxon>Viridiplantae</taxon>
        <taxon>Streptophyta</taxon>
        <taxon>Embryophyta</taxon>
        <taxon>Marchantiophyta</taxon>
        <taxon>Marchantiopsida</taxon>
        <taxon>Marchantiidae</taxon>
        <taxon>Marchantiales</taxon>
        <taxon>Marchantiaceae</taxon>
        <taxon>Marchantia</taxon>
    </lineage>
</organism>
<gene>
    <name evidence="20" type="ORF">AXG93_3096s1200</name>
</gene>
<evidence type="ECO:0000256" key="7">
    <source>
        <dbReference type="ARBA" id="ARBA00022771"/>
    </source>
</evidence>
<dbReference type="InterPro" id="IPR007644">
    <property type="entry name" value="RNA_pol_bsu_protrusion"/>
</dbReference>
<dbReference type="Pfam" id="PF04561">
    <property type="entry name" value="RNA_pol_Rpb2_2"/>
    <property type="match status" value="1"/>
</dbReference>
<dbReference type="Gene3D" id="3.90.1110.10">
    <property type="entry name" value="RNA polymerase Rpb2, domain 2"/>
    <property type="match status" value="1"/>
</dbReference>
<evidence type="ECO:0000256" key="13">
    <source>
        <dbReference type="RuleBase" id="RU363031"/>
    </source>
</evidence>
<dbReference type="GO" id="GO:0000428">
    <property type="term" value="C:DNA-directed RNA polymerase complex"/>
    <property type="evidence" value="ECO:0007669"/>
    <property type="project" value="UniProtKB-KW"/>
</dbReference>
<evidence type="ECO:0000259" key="18">
    <source>
        <dbReference type="Pfam" id="PF04565"/>
    </source>
</evidence>
<feature type="domain" description="RNA polymerase Rpb2" evidence="18">
    <location>
        <begin position="470"/>
        <end position="533"/>
    </location>
</feature>
<evidence type="ECO:0000256" key="12">
    <source>
        <dbReference type="RuleBase" id="RU000434"/>
    </source>
</evidence>
<dbReference type="Pfam" id="PF04560">
    <property type="entry name" value="RNA_pol_Rpb2_7"/>
    <property type="match status" value="1"/>
</dbReference>
<dbReference type="PANTHER" id="PTHR20856">
    <property type="entry name" value="DNA-DIRECTED RNA POLYMERASE I SUBUNIT 2"/>
    <property type="match status" value="1"/>
</dbReference>
<evidence type="ECO:0000313" key="20">
    <source>
        <dbReference type="EMBL" id="OAE28806.1"/>
    </source>
</evidence>
<dbReference type="GO" id="GO:0032549">
    <property type="term" value="F:ribonucleoside binding"/>
    <property type="evidence" value="ECO:0007669"/>
    <property type="project" value="InterPro"/>
</dbReference>
<dbReference type="InterPro" id="IPR037034">
    <property type="entry name" value="RNA_pol_Rpb2_2_sf"/>
</dbReference>
<evidence type="ECO:0000256" key="11">
    <source>
        <dbReference type="ARBA" id="ARBA00048552"/>
    </source>
</evidence>
<evidence type="ECO:0000256" key="3">
    <source>
        <dbReference type="ARBA" id="ARBA00022478"/>
    </source>
</evidence>
<feature type="domain" description="DNA-directed RNA polymerase I subunit RPA2" evidence="19">
    <location>
        <begin position="588"/>
        <end position="645"/>
    </location>
</feature>
<evidence type="ECO:0000313" key="21">
    <source>
        <dbReference type="Proteomes" id="UP000077202"/>
    </source>
</evidence>
<evidence type="ECO:0000256" key="9">
    <source>
        <dbReference type="ARBA" id="ARBA00023163"/>
    </source>
</evidence>
<keyword evidence="6" id="KW-0479">Metal-binding</keyword>
<dbReference type="InterPro" id="IPR014724">
    <property type="entry name" value="RNA_pol_RPB2_OB-fold"/>
</dbReference>
<dbReference type="InterPro" id="IPR007641">
    <property type="entry name" value="RNA_pol_Rpb2_7"/>
</dbReference>
<dbReference type="Gene3D" id="2.40.50.150">
    <property type="match status" value="1"/>
</dbReference>
<feature type="domain" description="RNA polymerase beta subunit protrusion" evidence="17">
    <location>
        <begin position="27"/>
        <end position="431"/>
    </location>
</feature>
<evidence type="ECO:0000259" key="19">
    <source>
        <dbReference type="Pfam" id="PF06883"/>
    </source>
</evidence>
<evidence type="ECO:0000256" key="8">
    <source>
        <dbReference type="ARBA" id="ARBA00022833"/>
    </source>
</evidence>
<dbReference type="Gene3D" id="3.90.1100.10">
    <property type="match status" value="2"/>
</dbReference>
<evidence type="ECO:0000259" key="15">
    <source>
        <dbReference type="Pfam" id="PF04560"/>
    </source>
</evidence>
<dbReference type="SUPFAM" id="SSF64484">
    <property type="entry name" value="beta and beta-prime subunits of DNA dependent RNA-polymerase"/>
    <property type="match status" value="1"/>
</dbReference>
<keyword evidence="21" id="KW-1185">Reference proteome</keyword>
<evidence type="ECO:0000256" key="4">
    <source>
        <dbReference type="ARBA" id="ARBA00022679"/>
    </source>
</evidence>
<accession>A0A176W9L9</accession>
<keyword evidence="7" id="KW-0863">Zinc-finger</keyword>
<dbReference type="FunFam" id="3.90.1800.10:FF:000004">
    <property type="entry name" value="DNA-directed RNA polymerase subunit beta"/>
    <property type="match status" value="1"/>
</dbReference>
<evidence type="ECO:0000256" key="5">
    <source>
        <dbReference type="ARBA" id="ARBA00022695"/>
    </source>
</evidence>
<dbReference type="AlphaFoldDB" id="A0A176W9L9"/>
<dbReference type="GO" id="GO:0005634">
    <property type="term" value="C:nucleus"/>
    <property type="evidence" value="ECO:0007669"/>
    <property type="project" value="UniProtKB-SubCell"/>
</dbReference>
<keyword evidence="5 13" id="KW-0548">Nucleotidyltransferase</keyword>
<dbReference type="PROSITE" id="PS01166">
    <property type="entry name" value="RNA_POL_BETA"/>
    <property type="match status" value="1"/>
</dbReference>
<comment type="similarity">
    <text evidence="2 12">Belongs to the RNA polymerase beta chain family.</text>
</comment>
<feature type="domain" description="RNA polymerase Rpb2" evidence="16">
    <location>
        <begin position="212"/>
        <end position="384"/>
    </location>
</feature>
<dbReference type="Proteomes" id="UP000077202">
    <property type="component" value="Unassembled WGS sequence"/>
</dbReference>
<dbReference type="InterPro" id="IPR015712">
    <property type="entry name" value="DNA-dir_RNA_pol_su2"/>
</dbReference>
<dbReference type="CDD" id="cd00653">
    <property type="entry name" value="RNA_pol_B_RPB2"/>
    <property type="match status" value="1"/>
</dbReference>
<protein>
    <recommendedName>
        <fullName evidence="13">DNA-directed RNA polymerase subunit beta</fullName>
        <ecNumber evidence="13">2.7.7.6</ecNumber>
    </recommendedName>
</protein>
<dbReference type="EC" id="2.7.7.6" evidence="13"/>
<reference evidence="20" key="1">
    <citation type="submission" date="2016-03" db="EMBL/GenBank/DDBJ databases">
        <title>Mechanisms controlling the formation of the plant cell surface in tip-growing cells are functionally conserved among land plants.</title>
        <authorList>
            <person name="Honkanen S."/>
            <person name="Jones V.A."/>
            <person name="Morieri G."/>
            <person name="Champion C."/>
            <person name="Hetherington A.J."/>
            <person name="Kelly S."/>
            <person name="Saint-Marcoux D."/>
            <person name="Proust H."/>
            <person name="Prescott H."/>
            <person name="Dolan L."/>
        </authorList>
    </citation>
    <scope>NUCLEOTIDE SEQUENCE [LARGE SCALE GENOMIC DNA]</scope>
    <source>
        <tissue evidence="20">Whole gametophyte</tissue>
    </source>
</reference>
<dbReference type="Gene3D" id="2.40.270.10">
    <property type="entry name" value="DNA-directed RNA polymerase, subunit 2, domain 6"/>
    <property type="match status" value="1"/>
</dbReference>
<dbReference type="InterPro" id="IPR007642">
    <property type="entry name" value="RNA_pol_Rpb2_2"/>
</dbReference>
<dbReference type="InterPro" id="IPR007645">
    <property type="entry name" value="RNA_pol_Rpb2_3"/>
</dbReference>
<keyword evidence="8" id="KW-0862">Zinc</keyword>
<evidence type="ECO:0000256" key="1">
    <source>
        <dbReference type="ARBA" id="ARBA00004123"/>
    </source>
</evidence>
<dbReference type="Pfam" id="PF06883">
    <property type="entry name" value="RNA_pol_Rpa2_4"/>
    <property type="match status" value="1"/>
</dbReference>
<dbReference type="FunFam" id="3.90.1100.10:FF:000008">
    <property type="entry name" value="DNA-directed RNA polymerase subunit beta"/>
    <property type="match status" value="1"/>
</dbReference>
<sequence>MGKAKMNAARMGSGGPEVVAPEQLLDLMGPHIDSFDYFVNRGLQSAVQNMQSVEVHAPFSFRCRRSAMISCYAFGDKPVVNRPMKDQKDGALSLDQRLLPTECRMGGLSYRGSLTADLCLQYASGNVVRNSMSFGRMPIMVKSSLCHLRGLDGRKMVANKEEAMEMGGYFICNGIERIIRLLIIPKRNLVVGVKRATFKNRGSAYSDKAVMIRCVKHDQSAVTLRMYYLNTGGSNLGFSLRKQEFLIPVGLIIKALVDTSDREIYEQLISVQSGYDKSTKGVVGSQFVSQRARIILEDVQRLNLFTRIQCLQYIGERFKHLLDVPASYSSAKVGEKVLEDYILVNLDNPRDKFNMLIFMLHKLFALADGLASPDNADALQHHEILLPGHLLTIFVKERMQEWLYRVKALLVKEIEDKPAFNLQDSTQVQKILEKVPASDVSKKVEYLLNTGNLVTQSGLDLQQSTGFTLVAEKLNFLRYISHFRSVHRGAFFATLRTTLVRKLLPESWGFMCPVHTPDGSPCGLLNHLTAACLISTDLDARGLVRQPLKIRKAVTSELVSVGMLPSVLSMARVAPPDFLTVHLDGRIIGHMRTLDIPPAVAHLRHCKVAKIADIPSDLEVAYVPCTSAGAYPGLFLFSTPGRMLRPVKCLSPQDKGALELIGPYEQAYMEIKCPDGTDGGTTGISSYATHEETHALAMLSVVASLTPWSDHNQSPRNMYQCQMGKQTMGTPCQALQFRADNKLYRIQSPQTPVARTENWAKFNVDQFPTGTNAIVAVLAYTGYDMEDAMILNKSAVERGMFHGQIYKTETIDLTRMRRKGDGIVNVFARSDAAGGPKRGAPPVQNSNFVDTDGLPYIGQTLVENNPYCSVLNTVTGNAKMSKLKGGDRAVVDFVAAVGTGPKEPMQKVSIRMRYGRNPVIGDKFSSRHGQKGVLSQQWPDIDMPFSAVTGMRPDLIINPHAFPSRMTIGMLLESMAAKVGILKGEFINATPFQKCAADSKSSHKNKDESLVDKYGKQLKEYGFNYHGTEVMYSGVLGTELTCEIYIGCVYYQRVRHIVGDKYQVRSNGAVNPVTRQPVKGRKFGGGIRFGEMERDSLLAHGAAYLLHDRLHTYSDYHTADICLRCDSLLSTTPAIQQKSSAAFAMGLGSSKESKVICRVCNSSRDIELVAMPYVFRYLASELAAMNIKLTLTIGNG</sequence>
<feature type="domain" description="RNA polymerase Rpb2" evidence="15">
    <location>
        <begin position="1085"/>
        <end position="1192"/>
    </location>
</feature>
<dbReference type="FunFam" id="3.90.1110.10:FF:000007">
    <property type="entry name" value="DNA-directed RNA polymerase subunit beta"/>
    <property type="match status" value="1"/>
</dbReference>
<dbReference type="GO" id="GO:0006351">
    <property type="term" value="P:DNA-templated transcription"/>
    <property type="evidence" value="ECO:0007669"/>
    <property type="project" value="InterPro"/>
</dbReference>
<dbReference type="GO" id="GO:0003677">
    <property type="term" value="F:DNA binding"/>
    <property type="evidence" value="ECO:0007669"/>
    <property type="project" value="InterPro"/>
</dbReference>
<comment type="caution">
    <text evidence="20">The sequence shown here is derived from an EMBL/GenBank/DDBJ whole genome shotgun (WGS) entry which is preliminary data.</text>
</comment>
<dbReference type="Gene3D" id="3.90.1800.10">
    <property type="entry name" value="RNA polymerase alpha subunit dimerisation domain"/>
    <property type="match status" value="1"/>
</dbReference>
<dbReference type="InterPro" id="IPR007121">
    <property type="entry name" value="RNA_pol_bsu_CS"/>
</dbReference>
<dbReference type="InterPro" id="IPR007120">
    <property type="entry name" value="DNA-dir_RNAP_su2_dom"/>
</dbReference>
<proteinExistence type="inferred from homology"/>
<comment type="subcellular location">
    <subcellularLocation>
        <location evidence="1">Nucleus</location>
    </subcellularLocation>
</comment>
<dbReference type="InterPro" id="IPR009674">
    <property type="entry name" value="Rpa2_dom_4"/>
</dbReference>
<evidence type="ECO:0000256" key="2">
    <source>
        <dbReference type="ARBA" id="ARBA00006835"/>
    </source>
</evidence>
<evidence type="ECO:0000259" key="17">
    <source>
        <dbReference type="Pfam" id="PF04563"/>
    </source>
</evidence>
<dbReference type="Pfam" id="PF00562">
    <property type="entry name" value="RNA_pol_Rpb2_6"/>
    <property type="match status" value="1"/>
</dbReference>
<keyword evidence="4 13" id="KW-0808">Transferase</keyword>
<name>A0A176W9L9_MARPO</name>
<evidence type="ECO:0000259" key="16">
    <source>
        <dbReference type="Pfam" id="PF04561"/>
    </source>
</evidence>
<feature type="domain" description="DNA-directed RNA polymerase subunit 2 hybrid-binding" evidence="14">
    <location>
        <begin position="702"/>
        <end position="1082"/>
    </location>
</feature>
<comment type="catalytic activity">
    <reaction evidence="11 13">
        <text>RNA(n) + a ribonucleoside 5'-triphosphate = RNA(n+1) + diphosphate</text>
        <dbReference type="Rhea" id="RHEA:21248"/>
        <dbReference type="Rhea" id="RHEA-COMP:14527"/>
        <dbReference type="Rhea" id="RHEA-COMP:17342"/>
        <dbReference type="ChEBI" id="CHEBI:33019"/>
        <dbReference type="ChEBI" id="CHEBI:61557"/>
        <dbReference type="ChEBI" id="CHEBI:140395"/>
        <dbReference type="EC" id="2.7.7.6"/>
    </reaction>
</comment>
<dbReference type="GO" id="GO:0003899">
    <property type="term" value="F:DNA-directed RNA polymerase activity"/>
    <property type="evidence" value="ECO:0007669"/>
    <property type="project" value="UniProtKB-EC"/>
</dbReference>
<evidence type="ECO:0000256" key="6">
    <source>
        <dbReference type="ARBA" id="ARBA00022723"/>
    </source>
</evidence>